<dbReference type="GO" id="GO:0032153">
    <property type="term" value="C:cell division site"/>
    <property type="evidence" value="ECO:0007669"/>
    <property type="project" value="TreeGrafter"/>
</dbReference>
<protein>
    <submittedName>
        <fullName evidence="2">Uncharacterized protein</fullName>
    </submittedName>
</protein>
<feature type="compositionally biased region" description="Polar residues" evidence="1">
    <location>
        <begin position="235"/>
        <end position="249"/>
    </location>
</feature>
<dbReference type="Gene3D" id="1.25.40.10">
    <property type="entry name" value="Tetratricopeptide repeat domain"/>
    <property type="match status" value="1"/>
</dbReference>
<reference evidence="2" key="1">
    <citation type="submission" date="2021-12" db="EMBL/GenBank/DDBJ databases">
        <title>Curvularia clavata genome.</title>
        <authorList>
            <person name="Cao Y."/>
        </authorList>
    </citation>
    <scope>NUCLEOTIDE SEQUENCE</scope>
    <source>
        <strain evidence="2">Yc1106</strain>
    </source>
</reference>
<dbReference type="PANTHER" id="PTHR43628:SF11">
    <property type="entry name" value="PROTEIN DSF2"/>
    <property type="match status" value="1"/>
</dbReference>
<feature type="region of interest" description="Disordered" evidence="1">
    <location>
        <begin position="457"/>
        <end position="512"/>
    </location>
</feature>
<dbReference type="Pfam" id="PF08238">
    <property type="entry name" value="Sel1"/>
    <property type="match status" value="3"/>
</dbReference>
<feature type="compositionally biased region" description="Basic and acidic residues" evidence="1">
    <location>
        <begin position="709"/>
        <end position="723"/>
    </location>
</feature>
<evidence type="ECO:0000313" key="2">
    <source>
        <dbReference type="EMBL" id="USP76964.1"/>
    </source>
</evidence>
<dbReference type="InterPro" id="IPR052945">
    <property type="entry name" value="Mitotic_Regulator"/>
</dbReference>
<accession>A0A9Q8Z6L3</accession>
<dbReference type="OrthoDB" id="2384430at2759"/>
<feature type="region of interest" description="Disordered" evidence="1">
    <location>
        <begin position="114"/>
        <end position="162"/>
    </location>
</feature>
<feature type="region of interest" description="Disordered" evidence="1">
    <location>
        <begin position="295"/>
        <end position="314"/>
    </location>
</feature>
<proteinExistence type="predicted"/>
<feature type="compositionally biased region" description="Polar residues" evidence="1">
    <location>
        <begin position="120"/>
        <end position="131"/>
    </location>
</feature>
<evidence type="ECO:0000256" key="1">
    <source>
        <dbReference type="SAM" id="MobiDB-lite"/>
    </source>
</evidence>
<feature type="compositionally biased region" description="Basic and acidic residues" evidence="1">
    <location>
        <begin position="383"/>
        <end position="393"/>
    </location>
</feature>
<dbReference type="GO" id="GO:0010972">
    <property type="term" value="P:negative regulation of G2/M transition of mitotic cell cycle"/>
    <property type="evidence" value="ECO:0007669"/>
    <property type="project" value="TreeGrafter"/>
</dbReference>
<sequence>MSTRPQRPGGLDLRSQSFDPPSTTYNNSSSSFYNNNTNNLTLGSIGSASASMSNLSLVSDLPSPRTGEAPPALSPLDALALQGRLLAKRFEQQDKTGRRLSRLAPLTIQNEFGNRPGYFSSLSNSTVNSPNEDAGPIKSPRPEPSANHDAMDKHKSCYPQFGNDELEPQYAVGPLQSPMATIAEASPATPPQGYFDIPRSRSPESVEPQLGVREATPISPNIPAAPASKMFLSPQRKTSGGHQHQSPQARPNLHPPRSSSSLRSNRSPHLSPSVRSVQGESYDEVEDMSLSGSYDSLQQNRNLSPSPSLSRAHSPIAPAAAPVMSRSPSAASDYSIGSANLPRPAYNFSRPMSRGGSRPSLDVRSNDGPSRQASDESAYMRPSFDHQLRRQDSNEPPLAPYTQETVHTPVSMASEDFRRSGDFANNPAPSYTYTKFNLPRGRPVDRKSVGIEDFLNSQIKWDQPSQSNKAQARPPSPESPPRSFNPSTPALTSSSSTIRPYTAGSTSDISPQQHCDMGIELHEAGELLKSTYHLRLAARAGLPEAMFWYGLACRHGWGMRENKAEALQWLRRAVDSGHLEIADDEDQTKHGQPTDQLKKKKHRAQYAVAIYELGKCYGNGWGCPQDKSLALRCYEIAGNWGDADALVEAGYCYAEGVGCKKNMKKAAKFYRAAEAKGVSMVGNSWIYKDKYMDDGSASDARSVRSGRSTTKDNSDKKARDKSRTRTIFGRKKSIPT</sequence>
<feature type="compositionally biased region" description="Low complexity" evidence="1">
    <location>
        <begin position="215"/>
        <end position="228"/>
    </location>
</feature>
<dbReference type="SUPFAM" id="SSF81901">
    <property type="entry name" value="HCP-like"/>
    <property type="match status" value="1"/>
</dbReference>
<feature type="region of interest" description="Disordered" evidence="1">
    <location>
        <begin position="320"/>
        <end position="444"/>
    </location>
</feature>
<evidence type="ECO:0000313" key="3">
    <source>
        <dbReference type="Proteomes" id="UP001056012"/>
    </source>
</evidence>
<organism evidence="2 3">
    <name type="scientific">Curvularia clavata</name>
    <dbReference type="NCBI Taxonomy" id="95742"/>
    <lineage>
        <taxon>Eukaryota</taxon>
        <taxon>Fungi</taxon>
        <taxon>Dikarya</taxon>
        <taxon>Ascomycota</taxon>
        <taxon>Pezizomycotina</taxon>
        <taxon>Dothideomycetes</taxon>
        <taxon>Pleosporomycetidae</taxon>
        <taxon>Pleosporales</taxon>
        <taxon>Pleosporineae</taxon>
        <taxon>Pleosporaceae</taxon>
        <taxon>Curvularia</taxon>
    </lineage>
</organism>
<feature type="compositionally biased region" description="Polar residues" evidence="1">
    <location>
        <begin position="503"/>
        <end position="512"/>
    </location>
</feature>
<feature type="region of interest" description="Disordered" evidence="1">
    <location>
        <begin position="185"/>
        <end position="286"/>
    </location>
</feature>
<feature type="compositionally biased region" description="Polar residues" evidence="1">
    <location>
        <begin position="326"/>
        <end position="338"/>
    </location>
</feature>
<dbReference type="PANTHER" id="PTHR43628">
    <property type="entry name" value="ACTIVATOR OF C KINASE PROTEIN 1-RELATED"/>
    <property type="match status" value="1"/>
</dbReference>
<dbReference type="SMART" id="SM00671">
    <property type="entry name" value="SEL1"/>
    <property type="match status" value="3"/>
</dbReference>
<feature type="region of interest" description="Disordered" evidence="1">
    <location>
        <begin position="1"/>
        <end position="45"/>
    </location>
</feature>
<dbReference type="EMBL" id="CP089276">
    <property type="protein sequence ID" value="USP76964.1"/>
    <property type="molecule type" value="Genomic_DNA"/>
</dbReference>
<feature type="compositionally biased region" description="Basic residues" evidence="1">
    <location>
        <begin position="724"/>
        <end position="736"/>
    </location>
</feature>
<feature type="compositionally biased region" description="Low complexity" evidence="1">
    <location>
        <begin position="349"/>
        <end position="360"/>
    </location>
</feature>
<feature type="compositionally biased region" description="Low complexity" evidence="1">
    <location>
        <begin position="22"/>
        <end position="42"/>
    </location>
</feature>
<feature type="compositionally biased region" description="Polar residues" evidence="1">
    <location>
        <begin position="295"/>
        <end position="311"/>
    </location>
</feature>
<dbReference type="InterPro" id="IPR006597">
    <property type="entry name" value="Sel1-like"/>
</dbReference>
<dbReference type="VEuPathDB" id="FungiDB:yc1106_04238"/>
<feature type="compositionally biased region" description="Polar residues" evidence="1">
    <location>
        <begin position="457"/>
        <end position="470"/>
    </location>
</feature>
<feature type="compositionally biased region" description="Low complexity" evidence="1">
    <location>
        <begin position="481"/>
        <end position="497"/>
    </location>
</feature>
<dbReference type="InterPro" id="IPR011990">
    <property type="entry name" value="TPR-like_helical_dom_sf"/>
</dbReference>
<feature type="region of interest" description="Disordered" evidence="1">
    <location>
        <begin position="693"/>
        <end position="736"/>
    </location>
</feature>
<feature type="compositionally biased region" description="Low complexity" evidence="1">
    <location>
        <begin position="250"/>
        <end position="273"/>
    </location>
</feature>
<dbReference type="AlphaFoldDB" id="A0A9Q8Z6L3"/>
<keyword evidence="3" id="KW-1185">Reference proteome</keyword>
<dbReference type="Proteomes" id="UP001056012">
    <property type="component" value="Chromosome 3"/>
</dbReference>
<name>A0A9Q8Z6L3_CURCL</name>
<gene>
    <name evidence="2" type="ORF">yc1106_04238</name>
</gene>